<name>A0A9P8QVS1_9HYPO</name>
<comment type="caution">
    <text evidence="1">The sequence shown here is derived from an EMBL/GenBank/DDBJ whole genome shotgun (WGS) entry which is preliminary data.</text>
</comment>
<gene>
    <name evidence="1" type="ORF">Trco_002903</name>
</gene>
<dbReference type="Proteomes" id="UP000827724">
    <property type="component" value="Unassembled WGS sequence"/>
</dbReference>
<dbReference type="OrthoDB" id="2998174at2759"/>
<organism evidence="1 2">
    <name type="scientific">Trichoderma cornu-damae</name>
    <dbReference type="NCBI Taxonomy" id="654480"/>
    <lineage>
        <taxon>Eukaryota</taxon>
        <taxon>Fungi</taxon>
        <taxon>Dikarya</taxon>
        <taxon>Ascomycota</taxon>
        <taxon>Pezizomycotina</taxon>
        <taxon>Sordariomycetes</taxon>
        <taxon>Hypocreomycetidae</taxon>
        <taxon>Hypocreales</taxon>
        <taxon>Hypocreaceae</taxon>
        <taxon>Trichoderma</taxon>
    </lineage>
</organism>
<accession>A0A9P8QVS1</accession>
<dbReference type="InterPro" id="IPR008949">
    <property type="entry name" value="Isoprenoid_synthase_dom_sf"/>
</dbReference>
<proteinExistence type="predicted"/>
<keyword evidence="2" id="KW-1185">Reference proteome</keyword>
<dbReference type="EMBL" id="JAIWOZ010000002">
    <property type="protein sequence ID" value="KAH6609557.1"/>
    <property type="molecule type" value="Genomic_DNA"/>
</dbReference>
<dbReference type="Gene3D" id="1.10.600.10">
    <property type="entry name" value="Farnesyl Diphosphate Synthase"/>
    <property type="match status" value="1"/>
</dbReference>
<sequence>MTSFFRALLAQPRFDSLNFADVGRLTEHEKAAALECMDAALAAFLSEIQFRHGFAKKDRELRDDLWSWSRENLAAVCVCEDKVLDRLLEDAADCVEYFFPCAHHDTRLQMAMGLAASLSIDDGVTSATSRKRLANFQYELWCGVPDSERDEWSKMYTKVIRNFVRYFGASDARMGTIGANGWANYVEASSLEESLSKSLPPHFSLVRPGTDGHGCCPDGFAYFFRILTGLPGPFILGMFKPSKDVQVPLEYWITSMAPLTTFINLINDLFSLPKELLAGETCNYMSLQTLARRQGGHPSAFPRQGDADTLWTFRDTICEAMDLLRDATGSLDRAFVQFHRVCPDDEKNKWKTALASQVWTAFRHGYLSWKVNSPRYGLASLRSSFIDDGGNH</sequence>
<dbReference type="AlphaFoldDB" id="A0A9P8QVS1"/>
<dbReference type="SUPFAM" id="SSF48576">
    <property type="entry name" value="Terpenoid synthases"/>
    <property type="match status" value="1"/>
</dbReference>
<evidence type="ECO:0000313" key="1">
    <source>
        <dbReference type="EMBL" id="KAH6609557.1"/>
    </source>
</evidence>
<evidence type="ECO:0000313" key="2">
    <source>
        <dbReference type="Proteomes" id="UP000827724"/>
    </source>
</evidence>
<reference evidence="1" key="1">
    <citation type="submission" date="2021-08" db="EMBL/GenBank/DDBJ databases">
        <title>Chromosome-Level Trichoderma cornu-damae using Hi-C Data.</title>
        <authorList>
            <person name="Kim C.S."/>
        </authorList>
    </citation>
    <scope>NUCLEOTIDE SEQUENCE</scope>
    <source>
        <strain evidence="1">KA19-0412C</strain>
    </source>
</reference>
<protein>
    <submittedName>
        <fullName evidence="1">Uncharacterized protein</fullName>
    </submittedName>
</protein>